<keyword evidence="2" id="KW-1185">Reference proteome</keyword>
<organism evidence="1 2">
    <name type="scientific">Nocardioides gansuensis</name>
    <dbReference type="NCBI Taxonomy" id="2138300"/>
    <lineage>
        <taxon>Bacteria</taxon>
        <taxon>Bacillati</taxon>
        <taxon>Actinomycetota</taxon>
        <taxon>Actinomycetes</taxon>
        <taxon>Propionibacteriales</taxon>
        <taxon>Nocardioidaceae</taxon>
        <taxon>Nocardioides</taxon>
    </lineage>
</organism>
<sequence>MNTSQSPAGSAEVTAAICHELLLLARDEEVLAADEASRTPYWSATPPTVLGHRAAAAALLAKMHRLEALLLAQQWLAAR</sequence>
<dbReference type="EMBL" id="QDGZ01000015">
    <property type="protein sequence ID" value="PVG80711.1"/>
    <property type="molecule type" value="Genomic_DNA"/>
</dbReference>
<dbReference type="AlphaFoldDB" id="A0A2T8F4R3"/>
<dbReference type="OrthoDB" id="3790883at2"/>
<evidence type="ECO:0000313" key="1">
    <source>
        <dbReference type="EMBL" id="PVG80711.1"/>
    </source>
</evidence>
<name>A0A2T8F4R3_9ACTN</name>
<evidence type="ECO:0000313" key="2">
    <source>
        <dbReference type="Proteomes" id="UP000246018"/>
    </source>
</evidence>
<dbReference type="Proteomes" id="UP000246018">
    <property type="component" value="Unassembled WGS sequence"/>
</dbReference>
<gene>
    <name evidence="1" type="ORF">DDE18_21840</name>
</gene>
<proteinExistence type="predicted"/>
<protein>
    <submittedName>
        <fullName evidence="1">Uncharacterized protein</fullName>
    </submittedName>
</protein>
<comment type="caution">
    <text evidence="1">The sequence shown here is derived from an EMBL/GenBank/DDBJ whole genome shotgun (WGS) entry which is preliminary data.</text>
</comment>
<accession>A0A2T8F4R3</accession>
<dbReference type="RefSeq" id="WP_116574542.1">
    <property type="nucleotide sequence ID" value="NZ_QDGZ01000015.1"/>
</dbReference>
<reference evidence="1 2" key="1">
    <citation type="submission" date="2018-04" db="EMBL/GenBank/DDBJ databases">
        <title>Genome of Nocardioides gansuensis WSJ-1.</title>
        <authorList>
            <person name="Wu S."/>
            <person name="Wang G."/>
        </authorList>
    </citation>
    <scope>NUCLEOTIDE SEQUENCE [LARGE SCALE GENOMIC DNA]</scope>
    <source>
        <strain evidence="1 2">WSJ-1</strain>
    </source>
</reference>